<reference evidence="5 6" key="1">
    <citation type="journal article" date="2021" name="Microorganisms">
        <title>Acidisoma silvae sp. nov. and Acidisomacellulosilytica sp. nov., Two Acidophilic Bacteria Isolated from Decaying Wood, Hydrolyzing Cellulose and Producing Poly-3-hydroxybutyrate.</title>
        <authorList>
            <person name="Mieszkin S."/>
            <person name="Pouder E."/>
            <person name="Uroz S."/>
            <person name="Simon-Colin C."/>
            <person name="Alain K."/>
        </authorList>
    </citation>
    <scope>NUCLEOTIDE SEQUENCE [LARGE SCALE GENOMIC DNA]</scope>
    <source>
        <strain evidence="5 6">HW T5.17</strain>
    </source>
</reference>
<dbReference type="GO" id="GO:0003700">
    <property type="term" value="F:DNA-binding transcription factor activity"/>
    <property type="evidence" value="ECO:0007669"/>
    <property type="project" value="TreeGrafter"/>
</dbReference>
<dbReference type="SUPFAM" id="SSF53822">
    <property type="entry name" value="Periplasmic binding protein-like I"/>
    <property type="match status" value="1"/>
</dbReference>
<dbReference type="InterPro" id="IPR028082">
    <property type="entry name" value="Peripla_BP_I"/>
</dbReference>
<evidence type="ECO:0000256" key="2">
    <source>
        <dbReference type="ARBA" id="ARBA00023125"/>
    </source>
</evidence>
<keyword evidence="6" id="KW-1185">Reference proteome</keyword>
<dbReference type="SUPFAM" id="SSF47413">
    <property type="entry name" value="lambda repressor-like DNA-binding domains"/>
    <property type="match status" value="1"/>
</dbReference>
<keyword evidence="2 5" id="KW-0238">DNA-binding</keyword>
<keyword evidence="1" id="KW-0805">Transcription regulation</keyword>
<evidence type="ECO:0000313" key="5">
    <source>
        <dbReference type="EMBL" id="MCB8881321.1"/>
    </source>
</evidence>
<proteinExistence type="predicted"/>
<accession>A0A963Z2I3</accession>
<sequence length="344" mass="37857">MTDIPDIRTMEDFATYVGLSRPTVSKYFNDPRSVRSVTRDKIEAAIETSNFRPNLFAANLKRSRTRVLGIIIPNSTDPFYMALTERIEAIAEAAGYFAFMLSSNGRIDLEAEAIDRLQSMNVAGAIVIPVGARDINARLTSLAKKIPLVYVDNPPDDDLPFVGTNNDQSFGVMVDYLCRSGEPPCYLGMPEINRNASSRRRAYMRAMERFGETPKILPIPDSQSWDFERFGHELTAQFLTSGLPTRTLLCANDRIALGAQLAAWEAGLKVGHGADCTLRIAGHDDHPLSRFACPPLTTMAQNVKEIGSLAMSQLMSRLSENSVEAGPAGERVLLRGDLKLRASA</sequence>
<dbReference type="CDD" id="cd06267">
    <property type="entry name" value="PBP1_LacI_sugar_binding-like"/>
    <property type="match status" value="1"/>
</dbReference>
<dbReference type="InterPro" id="IPR000843">
    <property type="entry name" value="HTH_LacI"/>
</dbReference>
<keyword evidence="3" id="KW-0804">Transcription</keyword>
<name>A0A963Z2I3_9PROT</name>
<dbReference type="Pfam" id="PF00532">
    <property type="entry name" value="Peripla_BP_1"/>
    <property type="match status" value="1"/>
</dbReference>
<dbReference type="Gene3D" id="1.10.260.40">
    <property type="entry name" value="lambda repressor-like DNA-binding domains"/>
    <property type="match status" value="1"/>
</dbReference>
<dbReference type="PANTHER" id="PTHR30146:SF109">
    <property type="entry name" value="HTH-TYPE TRANSCRIPTIONAL REGULATOR GALS"/>
    <property type="match status" value="1"/>
</dbReference>
<gene>
    <name evidence="5" type="ORF">ACELLULO517_13820</name>
</gene>
<dbReference type="InterPro" id="IPR010982">
    <property type="entry name" value="Lambda_DNA-bd_dom_sf"/>
</dbReference>
<dbReference type="PANTHER" id="PTHR30146">
    <property type="entry name" value="LACI-RELATED TRANSCRIPTIONAL REPRESSOR"/>
    <property type="match status" value="1"/>
</dbReference>
<dbReference type="Proteomes" id="UP000721844">
    <property type="component" value="Unassembled WGS sequence"/>
</dbReference>
<dbReference type="Pfam" id="PF00356">
    <property type="entry name" value="LacI"/>
    <property type="match status" value="1"/>
</dbReference>
<dbReference type="AlphaFoldDB" id="A0A963Z2I3"/>
<dbReference type="RefSeq" id="WP_227307992.1">
    <property type="nucleotide sequence ID" value="NZ_JAESVA010000004.1"/>
</dbReference>
<organism evidence="5 6">
    <name type="scientific">Acidisoma cellulosilyticum</name>
    <dbReference type="NCBI Taxonomy" id="2802395"/>
    <lineage>
        <taxon>Bacteria</taxon>
        <taxon>Pseudomonadati</taxon>
        <taxon>Pseudomonadota</taxon>
        <taxon>Alphaproteobacteria</taxon>
        <taxon>Acetobacterales</taxon>
        <taxon>Acidocellaceae</taxon>
        <taxon>Acidisoma</taxon>
    </lineage>
</organism>
<dbReference type="SMART" id="SM00354">
    <property type="entry name" value="HTH_LACI"/>
    <property type="match status" value="1"/>
</dbReference>
<comment type="caution">
    <text evidence="5">The sequence shown here is derived from an EMBL/GenBank/DDBJ whole genome shotgun (WGS) entry which is preliminary data.</text>
</comment>
<evidence type="ECO:0000256" key="3">
    <source>
        <dbReference type="ARBA" id="ARBA00023163"/>
    </source>
</evidence>
<evidence type="ECO:0000256" key="1">
    <source>
        <dbReference type="ARBA" id="ARBA00023015"/>
    </source>
</evidence>
<dbReference type="Gene3D" id="3.40.50.2300">
    <property type="match status" value="2"/>
</dbReference>
<dbReference type="InterPro" id="IPR001761">
    <property type="entry name" value="Peripla_BP/Lac1_sug-bd_dom"/>
</dbReference>
<feature type="domain" description="HTH lacI-type" evidence="4">
    <location>
        <begin position="8"/>
        <end position="62"/>
    </location>
</feature>
<evidence type="ECO:0000313" key="6">
    <source>
        <dbReference type="Proteomes" id="UP000721844"/>
    </source>
</evidence>
<dbReference type="CDD" id="cd01392">
    <property type="entry name" value="HTH_LacI"/>
    <property type="match status" value="1"/>
</dbReference>
<dbReference type="EMBL" id="JAESVA010000004">
    <property type="protein sequence ID" value="MCB8881321.1"/>
    <property type="molecule type" value="Genomic_DNA"/>
</dbReference>
<dbReference type="PROSITE" id="PS50932">
    <property type="entry name" value="HTH_LACI_2"/>
    <property type="match status" value="1"/>
</dbReference>
<dbReference type="GO" id="GO:0000976">
    <property type="term" value="F:transcription cis-regulatory region binding"/>
    <property type="evidence" value="ECO:0007669"/>
    <property type="project" value="TreeGrafter"/>
</dbReference>
<evidence type="ECO:0000259" key="4">
    <source>
        <dbReference type="PROSITE" id="PS50932"/>
    </source>
</evidence>
<protein>
    <submittedName>
        <fullName evidence="5">LacI family DNA-binding transcriptional regulator</fullName>
    </submittedName>
</protein>